<accession>A0A6C0JPB7</accession>
<dbReference type="InterPro" id="IPR018306">
    <property type="entry name" value="Phage_T5_Orf172_DNA-bd"/>
</dbReference>
<dbReference type="AlphaFoldDB" id="A0A6C0JPB7"/>
<protein>
    <recommendedName>
        <fullName evidence="1">Bacteriophage T5 Orf172 DNA-binding domain-containing protein</fullName>
    </recommendedName>
</protein>
<sequence>MIIVIYDICIINIEVMARKAGWLYILGNEYMPSIYKIGITGNLKKRKDGLYCGDSGVPYPFHIVDKVYVQDTRKHEKLIHKKLANDRINPRREFFGIRVYEKGDSPEDVINKKRVVDENVLKPVMKIFNDLRFNGGL</sequence>
<feature type="domain" description="Bacteriophage T5 Orf172 DNA-binding" evidence="1">
    <location>
        <begin position="29"/>
        <end position="116"/>
    </location>
</feature>
<proteinExistence type="predicted"/>
<dbReference type="EMBL" id="MN740431">
    <property type="protein sequence ID" value="QHU06277.1"/>
    <property type="molecule type" value="Genomic_DNA"/>
</dbReference>
<evidence type="ECO:0000259" key="1">
    <source>
        <dbReference type="SMART" id="SM00974"/>
    </source>
</evidence>
<evidence type="ECO:0000313" key="2">
    <source>
        <dbReference type="EMBL" id="QHU06277.1"/>
    </source>
</evidence>
<dbReference type="SMART" id="SM00974">
    <property type="entry name" value="T5orf172"/>
    <property type="match status" value="1"/>
</dbReference>
<name>A0A6C0JPB7_9ZZZZ</name>
<organism evidence="2">
    <name type="scientific">viral metagenome</name>
    <dbReference type="NCBI Taxonomy" id="1070528"/>
    <lineage>
        <taxon>unclassified sequences</taxon>
        <taxon>metagenomes</taxon>
        <taxon>organismal metagenomes</taxon>
    </lineage>
</organism>
<reference evidence="2" key="1">
    <citation type="journal article" date="2020" name="Nature">
        <title>Giant virus diversity and host interactions through global metagenomics.</title>
        <authorList>
            <person name="Schulz F."/>
            <person name="Roux S."/>
            <person name="Paez-Espino D."/>
            <person name="Jungbluth S."/>
            <person name="Walsh D.A."/>
            <person name="Denef V.J."/>
            <person name="McMahon K.D."/>
            <person name="Konstantinidis K.T."/>
            <person name="Eloe-Fadrosh E.A."/>
            <person name="Kyrpides N.C."/>
            <person name="Woyke T."/>
        </authorList>
    </citation>
    <scope>NUCLEOTIDE SEQUENCE</scope>
    <source>
        <strain evidence="2">GVMAG-M-3300027747-57</strain>
    </source>
</reference>
<dbReference type="Pfam" id="PF13455">
    <property type="entry name" value="MUG113"/>
    <property type="match status" value="1"/>
</dbReference>